<evidence type="ECO:0000259" key="6">
    <source>
        <dbReference type="Pfam" id="PF04055"/>
    </source>
</evidence>
<dbReference type="PIRSF" id="PIRSF004869">
    <property type="entry name" value="PflX_prd"/>
    <property type="match status" value="1"/>
</dbReference>
<dbReference type="GO" id="GO:0051536">
    <property type="term" value="F:iron-sulfur cluster binding"/>
    <property type="evidence" value="ECO:0007669"/>
    <property type="project" value="UniProtKB-KW"/>
</dbReference>
<evidence type="ECO:0000256" key="4">
    <source>
        <dbReference type="ARBA" id="ARBA00023014"/>
    </source>
</evidence>
<dbReference type="PANTHER" id="PTHR43075">
    <property type="entry name" value="FORMATE LYASE ACTIVATING ENZYME, PUTATIVE (AFU_ORTHOLOGUE AFUA_2G15630)-RELATED"/>
    <property type="match status" value="1"/>
</dbReference>
<sequence>MSVALSHAAYESCALCPRRCGARRLAGMPGRCGMSSELRVARSALHLWEEPPISGEAGSGAIFFSGCPLRCAFCQNHEISSEGFGLPVTAARLAEMMLELQGQGALNINLVTPTHFAPHVCEAVSMARGAGLTLPIVCNTSGYELAETVRALADVVDVWLTDFKYASGGLAGELSAAPDYPEVAAEALAVMVESLRAAGGRSCAAHGAMRRGIIVRHLVLPGHADDSCAVLERVWDIAGNDADLSVMNQYTPNEACRRAGGALSHGVSEEEYEIVLCRADDLGFERIWWQEGGTVSESFVPAFDATGVRGPELACPSRPQAL</sequence>
<evidence type="ECO:0000256" key="5">
    <source>
        <dbReference type="PIRSR" id="PIRSR004869-50"/>
    </source>
</evidence>
<organism evidence="7 8">
    <name type="scientific">Candidatus Olsenella excrementavium</name>
    <dbReference type="NCBI Taxonomy" id="2838709"/>
    <lineage>
        <taxon>Bacteria</taxon>
        <taxon>Bacillati</taxon>
        <taxon>Actinomycetota</taxon>
        <taxon>Coriobacteriia</taxon>
        <taxon>Coriobacteriales</taxon>
        <taxon>Atopobiaceae</taxon>
        <taxon>Olsenella</taxon>
    </lineage>
</organism>
<dbReference type="SFLD" id="SFLDG01099">
    <property type="entry name" value="Uncharacterised_Radical_SAM_Su"/>
    <property type="match status" value="1"/>
</dbReference>
<dbReference type="SUPFAM" id="SSF102114">
    <property type="entry name" value="Radical SAM enzymes"/>
    <property type="match status" value="1"/>
</dbReference>
<gene>
    <name evidence="7" type="ORF">IAA42_06320</name>
</gene>
<protein>
    <submittedName>
        <fullName evidence="7">4Fe-4S cluster-binding domain-containing protein</fullName>
    </submittedName>
</protein>
<feature type="binding site" evidence="5">
    <location>
        <position position="74"/>
    </location>
    <ligand>
        <name>[4Fe-4S] cluster</name>
        <dbReference type="ChEBI" id="CHEBI:49883"/>
        <note>4Fe-4S-S-AdoMet</note>
    </ligand>
</feature>
<dbReference type="Pfam" id="PF04055">
    <property type="entry name" value="Radical_SAM"/>
    <property type="match status" value="1"/>
</dbReference>
<dbReference type="Proteomes" id="UP000824133">
    <property type="component" value="Unassembled WGS sequence"/>
</dbReference>
<dbReference type="InterPro" id="IPR040085">
    <property type="entry name" value="MJ0674-like"/>
</dbReference>
<dbReference type="PANTHER" id="PTHR43075:SF1">
    <property type="entry name" value="FORMATE LYASE ACTIVATING ENZYME, PUTATIVE (AFU_ORTHOLOGUE AFUA_2G15630)-RELATED"/>
    <property type="match status" value="1"/>
</dbReference>
<accession>A0A9D1ZAW6</accession>
<evidence type="ECO:0000313" key="8">
    <source>
        <dbReference type="Proteomes" id="UP000824133"/>
    </source>
</evidence>
<dbReference type="EMBL" id="DXCP01000045">
    <property type="protein sequence ID" value="HIY80030.1"/>
    <property type="molecule type" value="Genomic_DNA"/>
</dbReference>
<reference evidence="7" key="2">
    <citation type="submission" date="2021-04" db="EMBL/GenBank/DDBJ databases">
        <authorList>
            <person name="Gilroy R."/>
        </authorList>
    </citation>
    <scope>NUCLEOTIDE SEQUENCE</scope>
    <source>
        <strain evidence="7">ChiHjej10B9-743</strain>
    </source>
</reference>
<dbReference type="GO" id="GO:0046872">
    <property type="term" value="F:metal ion binding"/>
    <property type="evidence" value="ECO:0007669"/>
    <property type="project" value="UniProtKB-KW"/>
</dbReference>
<dbReference type="GO" id="GO:0003824">
    <property type="term" value="F:catalytic activity"/>
    <property type="evidence" value="ECO:0007669"/>
    <property type="project" value="InterPro"/>
</dbReference>
<dbReference type="InterPro" id="IPR016431">
    <property type="entry name" value="Pyrv-formate_lyase-activ_prd"/>
</dbReference>
<evidence type="ECO:0000256" key="1">
    <source>
        <dbReference type="ARBA" id="ARBA00022691"/>
    </source>
</evidence>
<comment type="caution">
    <text evidence="7">The sequence shown here is derived from an EMBL/GenBank/DDBJ whole genome shotgun (WGS) entry which is preliminary data.</text>
</comment>
<name>A0A9D1ZAW6_9ACTN</name>
<dbReference type="AlphaFoldDB" id="A0A9D1ZAW6"/>
<keyword evidence="2 5" id="KW-0479">Metal-binding</keyword>
<reference evidence="7" key="1">
    <citation type="journal article" date="2021" name="PeerJ">
        <title>Extensive microbial diversity within the chicken gut microbiome revealed by metagenomics and culture.</title>
        <authorList>
            <person name="Gilroy R."/>
            <person name="Ravi A."/>
            <person name="Getino M."/>
            <person name="Pursley I."/>
            <person name="Horton D.L."/>
            <person name="Alikhan N.F."/>
            <person name="Baker D."/>
            <person name="Gharbi K."/>
            <person name="Hall N."/>
            <person name="Watson M."/>
            <person name="Adriaenssens E.M."/>
            <person name="Foster-Nyarko E."/>
            <person name="Jarju S."/>
            <person name="Secka A."/>
            <person name="Antonio M."/>
            <person name="Oren A."/>
            <person name="Chaudhuri R.R."/>
            <person name="La Ragione R."/>
            <person name="Hildebrand F."/>
            <person name="Pallen M.J."/>
        </authorList>
    </citation>
    <scope>NUCLEOTIDE SEQUENCE</scope>
    <source>
        <strain evidence="7">ChiHjej10B9-743</strain>
    </source>
</reference>
<keyword evidence="1 5" id="KW-0949">S-adenosyl-L-methionine</keyword>
<proteinExistence type="predicted"/>
<feature type="domain" description="Radical SAM core" evidence="6">
    <location>
        <begin position="62"/>
        <end position="156"/>
    </location>
</feature>
<keyword evidence="4 5" id="KW-0411">Iron-sulfur</keyword>
<evidence type="ECO:0000256" key="2">
    <source>
        <dbReference type="ARBA" id="ARBA00022723"/>
    </source>
</evidence>
<evidence type="ECO:0000256" key="3">
    <source>
        <dbReference type="ARBA" id="ARBA00023004"/>
    </source>
</evidence>
<dbReference type="InterPro" id="IPR058240">
    <property type="entry name" value="rSAM_sf"/>
</dbReference>
<evidence type="ECO:0000313" key="7">
    <source>
        <dbReference type="EMBL" id="HIY80030.1"/>
    </source>
</evidence>
<dbReference type="InterPro" id="IPR007197">
    <property type="entry name" value="rSAM"/>
</dbReference>
<comment type="cofactor">
    <cofactor evidence="5">
        <name>[4Fe-4S] cluster</name>
        <dbReference type="ChEBI" id="CHEBI:49883"/>
    </cofactor>
    <text evidence="5">Binds 1 [4Fe-4S] cluster. The cluster is coordinated with 3 cysteines and an exchangeable S-adenosyl-L-methionine.</text>
</comment>
<feature type="binding site" evidence="5">
    <location>
        <position position="67"/>
    </location>
    <ligand>
        <name>[4Fe-4S] cluster</name>
        <dbReference type="ChEBI" id="CHEBI:49883"/>
        <note>4Fe-4S-S-AdoMet</note>
    </ligand>
</feature>
<keyword evidence="3 5" id="KW-0408">Iron</keyword>
<dbReference type="InterPro" id="IPR013785">
    <property type="entry name" value="Aldolase_TIM"/>
</dbReference>
<dbReference type="Gene3D" id="3.20.20.70">
    <property type="entry name" value="Aldolase class I"/>
    <property type="match status" value="1"/>
</dbReference>
<feature type="binding site" evidence="5">
    <location>
        <position position="71"/>
    </location>
    <ligand>
        <name>[4Fe-4S] cluster</name>
        <dbReference type="ChEBI" id="CHEBI:49883"/>
        <note>4Fe-4S-S-AdoMet</note>
    </ligand>
</feature>
<dbReference type="SFLD" id="SFLDS00029">
    <property type="entry name" value="Radical_SAM"/>
    <property type="match status" value="1"/>
</dbReference>